<dbReference type="InParanoid" id="A0A165ZCR4"/>
<evidence type="ECO:0000256" key="1">
    <source>
        <dbReference type="SAM" id="MobiDB-lite"/>
    </source>
</evidence>
<accession>A0A165ZCR4</accession>
<dbReference type="AlphaFoldDB" id="A0A165ZCR4"/>
<proteinExistence type="predicted"/>
<reference evidence="2 3" key="1">
    <citation type="journal article" date="2016" name="Mol. Biol. Evol.">
        <title>Comparative Genomics of Early-Diverging Mushroom-Forming Fungi Provides Insights into the Origins of Lignocellulose Decay Capabilities.</title>
        <authorList>
            <person name="Nagy L.G."/>
            <person name="Riley R."/>
            <person name="Tritt A."/>
            <person name="Adam C."/>
            <person name="Daum C."/>
            <person name="Floudas D."/>
            <person name="Sun H."/>
            <person name="Yadav J.S."/>
            <person name="Pangilinan J."/>
            <person name="Larsson K.H."/>
            <person name="Matsuura K."/>
            <person name="Barry K."/>
            <person name="Labutti K."/>
            <person name="Kuo R."/>
            <person name="Ohm R.A."/>
            <person name="Bhattacharya S.S."/>
            <person name="Shirouzu T."/>
            <person name="Yoshinaga Y."/>
            <person name="Martin F.M."/>
            <person name="Grigoriev I.V."/>
            <person name="Hibbett D.S."/>
        </authorList>
    </citation>
    <scope>NUCLEOTIDE SEQUENCE [LARGE SCALE GENOMIC DNA]</scope>
    <source>
        <strain evidence="2 3">HHB12029</strain>
    </source>
</reference>
<feature type="compositionally biased region" description="Basic residues" evidence="1">
    <location>
        <begin position="127"/>
        <end position="138"/>
    </location>
</feature>
<name>A0A165ZCR4_EXIGL</name>
<protein>
    <submittedName>
        <fullName evidence="2">Uncharacterized protein</fullName>
    </submittedName>
</protein>
<dbReference type="EMBL" id="KV426387">
    <property type="protein sequence ID" value="KZV81509.1"/>
    <property type="molecule type" value="Genomic_DNA"/>
</dbReference>
<evidence type="ECO:0000313" key="3">
    <source>
        <dbReference type="Proteomes" id="UP000077266"/>
    </source>
</evidence>
<evidence type="ECO:0000313" key="2">
    <source>
        <dbReference type="EMBL" id="KZV81509.1"/>
    </source>
</evidence>
<gene>
    <name evidence="2" type="ORF">EXIGLDRAFT_381907</name>
</gene>
<organism evidence="2 3">
    <name type="scientific">Exidia glandulosa HHB12029</name>
    <dbReference type="NCBI Taxonomy" id="1314781"/>
    <lineage>
        <taxon>Eukaryota</taxon>
        <taxon>Fungi</taxon>
        <taxon>Dikarya</taxon>
        <taxon>Basidiomycota</taxon>
        <taxon>Agaricomycotina</taxon>
        <taxon>Agaricomycetes</taxon>
        <taxon>Auriculariales</taxon>
        <taxon>Exidiaceae</taxon>
        <taxon>Exidia</taxon>
    </lineage>
</organism>
<dbReference type="Proteomes" id="UP000077266">
    <property type="component" value="Unassembled WGS sequence"/>
</dbReference>
<keyword evidence="3" id="KW-1185">Reference proteome</keyword>
<sequence>MLAVVVDSSQLLCLCRALGQECSSAKAPFKGAQLAPPVVSTPWVIMPKGPRSAPIFYWSPKSRQDCYDQCTRRKVDFTIPPRRTISGTSVVTLRPARTRDPSAALVQCIFDSSHHQYDGRDHGMRMTSRRPKLYRSYS</sequence>
<feature type="region of interest" description="Disordered" evidence="1">
    <location>
        <begin position="119"/>
        <end position="138"/>
    </location>
</feature>